<dbReference type="OMA" id="TGNSFWE"/>
<dbReference type="PANTHER" id="PTHR10408">
    <property type="entry name" value="STEROL O-ACYLTRANSFERASE"/>
    <property type="match status" value="1"/>
</dbReference>
<evidence type="ECO:0000256" key="3">
    <source>
        <dbReference type="ARBA" id="ARBA00022679"/>
    </source>
</evidence>
<keyword evidence="3 9" id="KW-0808">Transferase</keyword>
<feature type="active site" evidence="10">
    <location>
        <position position="378"/>
    </location>
</feature>
<protein>
    <recommendedName>
        <fullName evidence="9">O-acyltransferase</fullName>
    </recommendedName>
</protein>
<name>A0A0N5DAT2_THECL</name>
<evidence type="ECO:0000256" key="7">
    <source>
        <dbReference type="ARBA" id="ARBA00023136"/>
    </source>
</evidence>
<evidence type="ECO:0000313" key="13">
    <source>
        <dbReference type="Proteomes" id="UP000276776"/>
    </source>
</evidence>
<evidence type="ECO:0000313" key="12">
    <source>
        <dbReference type="EMBL" id="VDN07962.1"/>
    </source>
</evidence>
<reference evidence="14" key="1">
    <citation type="submission" date="2016-04" db="UniProtKB">
        <authorList>
            <consortium name="WormBaseParasite"/>
        </authorList>
    </citation>
    <scope>IDENTIFICATION</scope>
</reference>
<dbReference type="AlphaFoldDB" id="A0A0N5DAT2"/>
<evidence type="ECO:0000256" key="5">
    <source>
        <dbReference type="ARBA" id="ARBA00022824"/>
    </source>
</evidence>
<dbReference type="PIRSF" id="PIRSF000439">
    <property type="entry name" value="Oat_ACAT_DAG_ARE"/>
    <property type="match status" value="1"/>
</dbReference>
<keyword evidence="8 9" id="KW-0012">Acyltransferase</keyword>
<dbReference type="OrthoDB" id="10039049at2759"/>
<evidence type="ECO:0000256" key="6">
    <source>
        <dbReference type="ARBA" id="ARBA00022989"/>
    </source>
</evidence>
<dbReference type="Proteomes" id="UP000276776">
    <property type="component" value="Unassembled WGS sequence"/>
</dbReference>
<evidence type="ECO:0000256" key="11">
    <source>
        <dbReference type="SAM" id="Phobius"/>
    </source>
</evidence>
<dbReference type="GO" id="GO:0008374">
    <property type="term" value="F:O-acyltransferase activity"/>
    <property type="evidence" value="ECO:0007669"/>
    <property type="project" value="InterPro"/>
</dbReference>
<keyword evidence="7 9" id="KW-0472">Membrane</keyword>
<feature type="transmembrane region" description="Helical" evidence="11">
    <location>
        <begin position="362"/>
        <end position="382"/>
    </location>
</feature>
<feature type="transmembrane region" description="Helical" evidence="11">
    <location>
        <begin position="33"/>
        <end position="59"/>
    </location>
</feature>
<dbReference type="STRING" id="103827.A0A0N5DAT2"/>
<comment type="subcellular location">
    <subcellularLocation>
        <location evidence="1 9">Endoplasmic reticulum membrane</location>
        <topology evidence="1 9">Multi-pass membrane protein</topology>
    </subcellularLocation>
</comment>
<feature type="transmembrane region" description="Helical" evidence="11">
    <location>
        <begin position="122"/>
        <end position="141"/>
    </location>
</feature>
<reference evidence="12 13" key="2">
    <citation type="submission" date="2018-11" db="EMBL/GenBank/DDBJ databases">
        <authorList>
            <consortium name="Pathogen Informatics"/>
        </authorList>
    </citation>
    <scope>NUCLEOTIDE SEQUENCE [LARGE SCALE GENOMIC DNA]</scope>
</reference>
<evidence type="ECO:0000256" key="9">
    <source>
        <dbReference type="PIRNR" id="PIRNR000439"/>
    </source>
</evidence>
<evidence type="ECO:0000256" key="8">
    <source>
        <dbReference type="ARBA" id="ARBA00023315"/>
    </source>
</evidence>
<proteinExistence type="inferred from homology"/>
<evidence type="ECO:0000256" key="1">
    <source>
        <dbReference type="ARBA" id="ARBA00004477"/>
    </source>
</evidence>
<feature type="transmembrane region" description="Helical" evidence="11">
    <location>
        <begin position="283"/>
        <end position="302"/>
    </location>
</feature>
<gene>
    <name evidence="12" type="ORF">TCLT_LOCUS10278</name>
</gene>
<dbReference type="Pfam" id="PF03062">
    <property type="entry name" value="MBOAT"/>
    <property type="match status" value="1"/>
</dbReference>
<keyword evidence="4 11" id="KW-0812">Transmembrane</keyword>
<dbReference type="InterPro" id="IPR004299">
    <property type="entry name" value="MBOAT_fam"/>
</dbReference>
<dbReference type="PANTHER" id="PTHR10408:SF8">
    <property type="entry name" value="O-ACYLTRANSFERASE"/>
    <property type="match status" value="1"/>
</dbReference>
<keyword evidence="6 11" id="KW-1133">Transmembrane helix</keyword>
<keyword evidence="5 9" id="KW-0256">Endoplasmic reticulum</keyword>
<feature type="transmembrane region" description="Helical" evidence="11">
    <location>
        <begin position="388"/>
        <end position="405"/>
    </location>
</feature>
<dbReference type="GO" id="GO:0008203">
    <property type="term" value="P:cholesterol metabolic process"/>
    <property type="evidence" value="ECO:0007669"/>
    <property type="project" value="TreeGrafter"/>
</dbReference>
<keyword evidence="13" id="KW-1185">Reference proteome</keyword>
<dbReference type="EMBL" id="UYYF01005040">
    <property type="protein sequence ID" value="VDN07962.1"/>
    <property type="molecule type" value="Genomic_DNA"/>
</dbReference>
<accession>A0A0N5DAT2</accession>
<feature type="transmembrane region" description="Helical" evidence="11">
    <location>
        <begin position="243"/>
        <end position="263"/>
    </location>
</feature>
<dbReference type="WBParaSite" id="TCLT_0001028901-mRNA-1">
    <property type="protein sequence ID" value="TCLT_0001028901-mRNA-1"/>
    <property type="gene ID" value="TCLT_0001028901"/>
</dbReference>
<feature type="transmembrane region" description="Helical" evidence="11">
    <location>
        <begin position="90"/>
        <end position="110"/>
    </location>
</feature>
<dbReference type="InterPro" id="IPR014371">
    <property type="entry name" value="Oat_ACAT_DAG_ARE"/>
</dbReference>
<organism evidence="14">
    <name type="scientific">Thelazia callipaeda</name>
    <name type="common">Oriental eyeworm</name>
    <name type="synonym">Parasitic nematode</name>
    <dbReference type="NCBI Taxonomy" id="103827"/>
    <lineage>
        <taxon>Eukaryota</taxon>
        <taxon>Metazoa</taxon>
        <taxon>Ecdysozoa</taxon>
        <taxon>Nematoda</taxon>
        <taxon>Chromadorea</taxon>
        <taxon>Rhabditida</taxon>
        <taxon>Spirurina</taxon>
        <taxon>Spiruromorpha</taxon>
        <taxon>Thelazioidea</taxon>
        <taxon>Thelaziidae</taxon>
        <taxon>Thelazia</taxon>
    </lineage>
</organism>
<evidence type="ECO:0000313" key="14">
    <source>
        <dbReference type="WBParaSite" id="TCLT_0001028901-mRNA-1"/>
    </source>
</evidence>
<evidence type="ECO:0000256" key="2">
    <source>
        <dbReference type="ARBA" id="ARBA00009010"/>
    </source>
</evidence>
<comment type="similarity">
    <text evidence="2 9">Belongs to the membrane-bound acyltransferase family. Sterol o-acyltransferase subfamily.</text>
</comment>
<dbReference type="GO" id="GO:0005789">
    <property type="term" value="C:endoplasmic reticulum membrane"/>
    <property type="evidence" value="ECO:0007669"/>
    <property type="project" value="UniProtKB-SubCell"/>
</dbReference>
<evidence type="ECO:0000256" key="10">
    <source>
        <dbReference type="PIRSR" id="PIRSR000439-1"/>
    </source>
</evidence>
<sequence length="407" mass="48166">MEQEQSKQMFRKNKISVAEKQFRDKVFEKRESLLTILLLKTDILCVRNMFLAAFVLLFLKTIFEDTINYGNPFNHLWLTAWNFKQLPITMLSWAVLFSSTLLIHYTLRIWSKMSCRTMKRDSLILIVFYIIYLLAFFSFGIKFTLMMELECACAFIIGCESTRFAMKVHSFVREIYPLVIALKAQVDKNAYNKEEAEYATNENSSKKFPTLSQYVYFLFCPSLVYRQSYPRNSSCNWKKVRNYATQILLTLYFVNLVFVQMILPRFMIVDLTTVSLSDIISNVLASVLPGMLCLISLFYGLLHCWLNMFAELLRYADRQFYLNWWSAKSMAEYYRFWNLVVYEWLYAYVYKDISLLIGGKKGVIVAQTLVFFLSSAFHEYWLGLAFRMFYPVLFTLYFVFGGNFFNI</sequence>
<evidence type="ECO:0000256" key="4">
    <source>
        <dbReference type="ARBA" id="ARBA00022692"/>
    </source>
</evidence>